<dbReference type="Proteomes" id="UP000499080">
    <property type="component" value="Unassembled WGS sequence"/>
</dbReference>
<keyword evidence="3" id="KW-1185">Reference proteome</keyword>
<dbReference type="InterPro" id="IPR053134">
    <property type="entry name" value="RNA-dir_DNA_polymerase"/>
</dbReference>
<comment type="caution">
    <text evidence="2">The sequence shown here is derived from an EMBL/GenBank/DDBJ whole genome shotgun (WGS) entry which is preliminary data.</text>
</comment>
<protein>
    <submittedName>
        <fullName evidence="2">Retrovirus-related Pol polyprotein from transposon 17.6</fullName>
    </submittedName>
</protein>
<reference evidence="2 3" key="1">
    <citation type="journal article" date="2019" name="Sci. Rep.">
        <title>Orb-weaving spider Araneus ventricosus genome elucidates the spidroin gene catalogue.</title>
        <authorList>
            <person name="Kono N."/>
            <person name="Nakamura H."/>
            <person name="Ohtoshi R."/>
            <person name="Moran D.A.P."/>
            <person name="Shinohara A."/>
            <person name="Yoshida Y."/>
            <person name="Fujiwara M."/>
            <person name="Mori M."/>
            <person name="Tomita M."/>
            <person name="Arakawa K."/>
        </authorList>
    </citation>
    <scope>NUCLEOTIDE SEQUENCE [LARGE SCALE GENOMIC DNA]</scope>
</reference>
<evidence type="ECO:0000259" key="1">
    <source>
        <dbReference type="PROSITE" id="PS50878"/>
    </source>
</evidence>
<dbReference type="SUPFAM" id="SSF56672">
    <property type="entry name" value="DNA/RNA polymerases"/>
    <property type="match status" value="1"/>
</dbReference>
<dbReference type="CDD" id="cd01647">
    <property type="entry name" value="RT_LTR"/>
    <property type="match status" value="1"/>
</dbReference>
<dbReference type="PROSITE" id="PS50878">
    <property type="entry name" value="RT_POL"/>
    <property type="match status" value="1"/>
</dbReference>
<dbReference type="OrthoDB" id="10069439at2759"/>
<dbReference type="EMBL" id="BGPR01015740">
    <property type="protein sequence ID" value="GBN70437.1"/>
    <property type="molecule type" value="Genomic_DNA"/>
</dbReference>
<accession>A0A4Y2R428</accession>
<gene>
    <name evidence="2" type="primary">pol_78</name>
    <name evidence="2" type="ORF">AVEN_199373_1</name>
</gene>
<organism evidence="2 3">
    <name type="scientific">Araneus ventricosus</name>
    <name type="common">Orbweaver spider</name>
    <name type="synonym">Epeira ventricosa</name>
    <dbReference type="NCBI Taxonomy" id="182803"/>
    <lineage>
        <taxon>Eukaryota</taxon>
        <taxon>Metazoa</taxon>
        <taxon>Ecdysozoa</taxon>
        <taxon>Arthropoda</taxon>
        <taxon>Chelicerata</taxon>
        <taxon>Arachnida</taxon>
        <taxon>Araneae</taxon>
        <taxon>Araneomorphae</taxon>
        <taxon>Entelegynae</taxon>
        <taxon>Araneoidea</taxon>
        <taxon>Araneidae</taxon>
        <taxon>Araneus</taxon>
    </lineage>
</organism>
<dbReference type="Gene3D" id="3.30.70.270">
    <property type="match status" value="1"/>
</dbReference>
<dbReference type="PANTHER" id="PTHR24559:SF435">
    <property type="entry name" value="RIBONUCLEASE H"/>
    <property type="match status" value="1"/>
</dbReference>
<evidence type="ECO:0000313" key="2">
    <source>
        <dbReference type="EMBL" id="GBN70437.1"/>
    </source>
</evidence>
<dbReference type="GO" id="GO:0071897">
    <property type="term" value="P:DNA biosynthetic process"/>
    <property type="evidence" value="ECO:0007669"/>
    <property type="project" value="UniProtKB-ARBA"/>
</dbReference>
<dbReference type="Gene3D" id="3.10.10.10">
    <property type="entry name" value="HIV Type 1 Reverse Transcriptase, subunit A, domain 1"/>
    <property type="match status" value="1"/>
</dbReference>
<dbReference type="InterPro" id="IPR043128">
    <property type="entry name" value="Rev_trsase/Diguanyl_cyclase"/>
</dbReference>
<proteinExistence type="predicted"/>
<evidence type="ECO:0000313" key="3">
    <source>
        <dbReference type="Proteomes" id="UP000499080"/>
    </source>
</evidence>
<sequence>MNLLAKYNSVSAENISELGQCDLIKHEIHLSDQIPIRQKPYSVPYHLKPEMRSKINVLLEAGIIQPSTSSFSAPVILVKKSDGSYRLVADLRKLNAKSVPDKYPLPNPIEMIDNLSGAKFFSTLDLTSGFHQMVMHPDHTKYTAIATEFELFEYKRLPFGLRNASASFQRLMNLVLAGLNEFQISYYIDDFAIAAGNFDEHLAKLEMDFQRLQKANLKVKPSKCSFLKDQITCLGYTVREGQVYLDKKNLDSIREALPPKTKRLKRL</sequence>
<dbReference type="InterPro" id="IPR000477">
    <property type="entry name" value="RT_dom"/>
</dbReference>
<dbReference type="AlphaFoldDB" id="A0A4Y2R428"/>
<dbReference type="InterPro" id="IPR043502">
    <property type="entry name" value="DNA/RNA_pol_sf"/>
</dbReference>
<name>A0A4Y2R428_ARAVE</name>
<dbReference type="Pfam" id="PF00078">
    <property type="entry name" value="RVT_1"/>
    <property type="match status" value="1"/>
</dbReference>
<feature type="domain" description="Reverse transcriptase" evidence="1">
    <location>
        <begin position="59"/>
        <end position="238"/>
    </location>
</feature>
<dbReference type="PANTHER" id="PTHR24559">
    <property type="entry name" value="TRANSPOSON TY3-I GAG-POL POLYPROTEIN"/>
    <property type="match status" value="1"/>
</dbReference>